<dbReference type="GO" id="GO:0022857">
    <property type="term" value="F:transmembrane transporter activity"/>
    <property type="evidence" value="ECO:0007669"/>
    <property type="project" value="InterPro"/>
</dbReference>
<evidence type="ECO:0000259" key="5">
    <source>
        <dbReference type="Pfam" id="PF25917"/>
    </source>
</evidence>
<dbReference type="Gene3D" id="1.10.287.470">
    <property type="entry name" value="Helix hairpin bin"/>
    <property type="match status" value="1"/>
</dbReference>
<keyword evidence="3" id="KW-0732">Signal</keyword>
<dbReference type="PANTHER" id="PTHR30158">
    <property type="entry name" value="ACRA/E-RELATED COMPONENT OF DRUG EFFLUX TRANSPORTER"/>
    <property type="match status" value="1"/>
</dbReference>
<dbReference type="Proteomes" id="UP000279760">
    <property type="component" value="Plasmid unnamed"/>
</dbReference>
<protein>
    <submittedName>
        <fullName evidence="8">Efflux RND transporter periplasmic adaptor subunit</fullName>
    </submittedName>
</protein>
<dbReference type="InterPro" id="IPR058625">
    <property type="entry name" value="MdtA-like_BSH"/>
</dbReference>
<name>A0A3G4VQB8_9VIBR</name>
<dbReference type="InterPro" id="IPR058624">
    <property type="entry name" value="MdtA-like_HH"/>
</dbReference>
<evidence type="ECO:0000256" key="3">
    <source>
        <dbReference type="SAM" id="SignalP"/>
    </source>
</evidence>
<evidence type="ECO:0000256" key="1">
    <source>
        <dbReference type="ARBA" id="ARBA00004519"/>
    </source>
</evidence>
<dbReference type="RefSeq" id="WP_124942360.1">
    <property type="nucleotide sequence ID" value="NZ_CP033579.1"/>
</dbReference>
<feature type="signal peptide" evidence="3">
    <location>
        <begin position="1"/>
        <end position="16"/>
    </location>
</feature>
<dbReference type="NCBIfam" id="TIGR01730">
    <property type="entry name" value="RND_mfp"/>
    <property type="match status" value="1"/>
</dbReference>
<sequence length="387" mass="43245">MCYQKKISCTTFKALAAVFLLSGIWGCSDELSAAQKTIPKVKVFEVMSRELTPSEEFVGRTQATQDIKLKSKVRGNLMNINFDEGSTVNKGDLLFELDPAQYLAALKSATGQVARSKAAYDTSVRNLKRGQGLVEDKYISQADYDKLVSIKLQNSASLQSAIAEEDKARLELSYTKIYAPFSGRIGRTEVFVGDLIIPEQTELANLVQLEPIWVNFQLPEKVLLEVRSHYTDASKHTDIRALPIKLRFPDGSNFGEIGNIDFIDNRVDPTTGTLAVRAEFANKEQVVVPGLYVTAIIEAPIVEQVMLIPQKSVQEDQQGRYVLIVDDNNLVNRKNVKLGKRYGIDWELKEGLSKGERVITEGLQKVRMGAEVELELEQSQLYSGYKL</sequence>
<dbReference type="AlphaFoldDB" id="A0A3G4VQB8"/>
<feature type="domain" description="Multidrug resistance protein MdtA-like alpha-helical hairpin" evidence="4">
    <location>
        <begin position="106"/>
        <end position="175"/>
    </location>
</feature>
<dbReference type="Gene3D" id="2.40.30.170">
    <property type="match status" value="1"/>
</dbReference>
<comment type="similarity">
    <text evidence="2">Belongs to the membrane fusion protein (MFP) (TC 8.A.1) family.</text>
</comment>
<dbReference type="InterPro" id="IPR058626">
    <property type="entry name" value="MdtA-like_b-barrel"/>
</dbReference>
<dbReference type="Pfam" id="PF25967">
    <property type="entry name" value="RND-MFP_C"/>
    <property type="match status" value="1"/>
</dbReference>
<dbReference type="Pfam" id="PF25876">
    <property type="entry name" value="HH_MFP_RND"/>
    <property type="match status" value="1"/>
</dbReference>
<dbReference type="GO" id="GO:0030313">
    <property type="term" value="C:cell envelope"/>
    <property type="evidence" value="ECO:0007669"/>
    <property type="project" value="UniProtKB-SubCell"/>
</dbReference>
<gene>
    <name evidence="8" type="ORF">ECB94_27625</name>
</gene>
<dbReference type="Pfam" id="PF25944">
    <property type="entry name" value="Beta-barrel_RND"/>
    <property type="match status" value="1"/>
</dbReference>
<dbReference type="EMBL" id="CP033579">
    <property type="protein sequence ID" value="AYV25071.1"/>
    <property type="molecule type" value="Genomic_DNA"/>
</dbReference>
<evidence type="ECO:0000313" key="9">
    <source>
        <dbReference type="Proteomes" id="UP000279760"/>
    </source>
</evidence>
<geneLocation type="plasmid" evidence="8">
    <name>unnamed</name>
</geneLocation>
<evidence type="ECO:0000256" key="2">
    <source>
        <dbReference type="ARBA" id="ARBA00009477"/>
    </source>
</evidence>
<feature type="chain" id="PRO_5018041750" evidence="3">
    <location>
        <begin position="17"/>
        <end position="387"/>
    </location>
</feature>
<dbReference type="Pfam" id="PF25917">
    <property type="entry name" value="BSH_RND"/>
    <property type="match status" value="1"/>
</dbReference>
<dbReference type="GO" id="GO:0046677">
    <property type="term" value="P:response to antibiotic"/>
    <property type="evidence" value="ECO:0007669"/>
    <property type="project" value="TreeGrafter"/>
</dbReference>
<accession>A0A3G4VQB8</accession>
<evidence type="ECO:0000259" key="4">
    <source>
        <dbReference type="Pfam" id="PF25876"/>
    </source>
</evidence>
<feature type="domain" description="Multidrug resistance protein MdtA-like beta-barrel" evidence="6">
    <location>
        <begin position="211"/>
        <end position="298"/>
    </location>
</feature>
<evidence type="ECO:0000259" key="7">
    <source>
        <dbReference type="Pfam" id="PF25967"/>
    </source>
</evidence>
<organism evidence="8 9">
    <name type="scientific">Vibrio mediterranei</name>
    <dbReference type="NCBI Taxonomy" id="689"/>
    <lineage>
        <taxon>Bacteria</taxon>
        <taxon>Pseudomonadati</taxon>
        <taxon>Pseudomonadota</taxon>
        <taxon>Gammaproteobacteria</taxon>
        <taxon>Vibrionales</taxon>
        <taxon>Vibrionaceae</taxon>
        <taxon>Vibrio</taxon>
    </lineage>
</organism>
<comment type="subcellular location">
    <subcellularLocation>
        <location evidence="1">Cell inner membrane</location>
        <topology evidence="1">Lipid-anchor</topology>
    </subcellularLocation>
</comment>
<feature type="domain" description="Multidrug resistance protein MdtA-like barrel-sandwich hybrid" evidence="5">
    <location>
        <begin position="67"/>
        <end position="204"/>
    </location>
</feature>
<dbReference type="Gene3D" id="2.40.420.20">
    <property type="match status" value="1"/>
</dbReference>
<evidence type="ECO:0000259" key="6">
    <source>
        <dbReference type="Pfam" id="PF25944"/>
    </source>
</evidence>
<dbReference type="Gene3D" id="2.40.50.100">
    <property type="match status" value="1"/>
</dbReference>
<keyword evidence="8" id="KW-0614">Plasmid</keyword>
<feature type="domain" description="Multidrug resistance protein MdtA-like C-terminal permuted SH3" evidence="7">
    <location>
        <begin position="304"/>
        <end position="365"/>
    </location>
</feature>
<dbReference type="GO" id="GO:0005886">
    <property type="term" value="C:plasma membrane"/>
    <property type="evidence" value="ECO:0007669"/>
    <property type="project" value="TreeGrafter"/>
</dbReference>
<dbReference type="SUPFAM" id="SSF111369">
    <property type="entry name" value="HlyD-like secretion proteins"/>
    <property type="match status" value="1"/>
</dbReference>
<dbReference type="InterPro" id="IPR006143">
    <property type="entry name" value="RND_pump_MFP"/>
</dbReference>
<dbReference type="InterPro" id="IPR058627">
    <property type="entry name" value="MdtA-like_C"/>
</dbReference>
<evidence type="ECO:0000313" key="8">
    <source>
        <dbReference type="EMBL" id="AYV25071.1"/>
    </source>
</evidence>
<reference evidence="8 9" key="1">
    <citation type="submission" date="2018-11" db="EMBL/GenBank/DDBJ databases">
        <title>Complete Genome Sequence of Vbrio mediterranei 117-T6: a Potential Pathogen Bacteria Isolated from the Conchocelis of Pyropia.</title>
        <authorList>
            <person name="Liu Q."/>
        </authorList>
    </citation>
    <scope>NUCLEOTIDE SEQUENCE [LARGE SCALE GENOMIC DNA]</scope>
    <source>
        <strain evidence="8 9">117-T6</strain>
        <plasmid evidence="8 9">unnamed</plasmid>
    </source>
</reference>
<proteinExistence type="inferred from homology"/>